<dbReference type="AlphaFoldDB" id="A0A369JK90"/>
<dbReference type="Proteomes" id="UP000076154">
    <property type="component" value="Unassembled WGS sequence"/>
</dbReference>
<dbReference type="OrthoDB" id="3020801at2759"/>
<accession>A0A369JK90</accession>
<dbReference type="EMBL" id="LUEZ02000071">
    <property type="protein sequence ID" value="RDB20133.1"/>
    <property type="molecule type" value="Genomic_DNA"/>
</dbReference>
<protein>
    <submittedName>
        <fullName evidence="2">Uncharacterized protein</fullName>
    </submittedName>
</protein>
<evidence type="ECO:0000256" key="1">
    <source>
        <dbReference type="SAM" id="MobiDB-lite"/>
    </source>
</evidence>
<reference evidence="2" key="1">
    <citation type="submission" date="2018-04" db="EMBL/GenBank/DDBJ databases">
        <title>Whole genome sequencing of Hypsizygus marmoreus.</title>
        <authorList>
            <person name="Choi I.-G."/>
            <person name="Min B."/>
            <person name="Kim J.-G."/>
            <person name="Kim S."/>
            <person name="Oh Y.-L."/>
            <person name="Kong W.-S."/>
            <person name="Park H."/>
            <person name="Jeong J."/>
            <person name="Song E.-S."/>
        </authorList>
    </citation>
    <scope>NUCLEOTIDE SEQUENCE [LARGE SCALE GENOMIC DNA]</scope>
    <source>
        <strain evidence="2">51987-8</strain>
    </source>
</reference>
<proteinExistence type="predicted"/>
<feature type="region of interest" description="Disordered" evidence="1">
    <location>
        <begin position="34"/>
        <end position="123"/>
    </location>
</feature>
<feature type="compositionally biased region" description="Polar residues" evidence="1">
    <location>
        <begin position="83"/>
        <end position="102"/>
    </location>
</feature>
<feature type="compositionally biased region" description="Basic residues" evidence="1">
    <location>
        <begin position="103"/>
        <end position="113"/>
    </location>
</feature>
<gene>
    <name evidence="2" type="ORF">Hypma_012874</name>
</gene>
<keyword evidence="3" id="KW-1185">Reference proteome</keyword>
<dbReference type="InParanoid" id="A0A369JK90"/>
<sequence>MRSTRSGTIFSPYEPAPIYCAKGFDFAPLLQESTRWESDDLEDGDPDNAASQSKESGSDREASPSAGSPPLEWPRPPTEEQSPRPQTTTAANQEPACTTSRPHSIRRNKRAKRKAEEGHVPRAKTYTRYVEPSVPIETPITSESLPAAKGGYSALNAKQKSGDKKAWAVNELIAEGFRYLNCPASESRPLLDDNGTVLAALVGQPPDPSFRRAARRAFETLMREGQAAGFRREEMSSRRGQFAALNVGVTYGNRTTQPVTLNDHEHADMVSRLLADADFQRLASFASAGFQLWAPNVYRYYKDHLDPLWARMPELRRNFPRSIFPSAAFNFGPNVWTYRHRDSLNCPFGWCAIQALGDFDPTRGGHLILWELRLVIEFPPGSLVLIPSATISHSNVPVQGGDTRASFTQYCAGGLFRYVDNGFRTEKEFEKEDVAGFRQMCKLKETRWTMGLGLLSKFDDIVKSSCKATTP</sequence>
<evidence type="ECO:0000313" key="2">
    <source>
        <dbReference type="EMBL" id="RDB20133.1"/>
    </source>
</evidence>
<comment type="caution">
    <text evidence="2">The sequence shown here is derived from an EMBL/GenBank/DDBJ whole genome shotgun (WGS) entry which is preliminary data.</text>
</comment>
<evidence type="ECO:0000313" key="3">
    <source>
        <dbReference type="Proteomes" id="UP000076154"/>
    </source>
</evidence>
<name>A0A369JK90_HYPMA</name>
<organism evidence="2 3">
    <name type="scientific">Hypsizygus marmoreus</name>
    <name type="common">White beech mushroom</name>
    <name type="synonym">Agaricus marmoreus</name>
    <dbReference type="NCBI Taxonomy" id="39966"/>
    <lineage>
        <taxon>Eukaryota</taxon>
        <taxon>Fungi</taxon>
        <taxon>Dikarya</taxon>
        <taxon>Basidiomycota</taxon>
        <taxon>Agaricomycotina</taxon>
        <taxon>Agaricomycetes</taxon>
        <taxon>Agaricomycetidae</taxon>
        <taxon>Agaricales</taxon>
        <taxon>Tricholomatineae</taxon>
        <taxon>Lyophyllaceae</taxon>
        <taxon>Hypsizygus</taxon>
    </lineage>
</organism>
<dbReference type="Gene3D" id="3.60.130.30">
    <property type="match status" value="1"/>
</dbReference>